<feature type="transmembrane region" description="Helical" evidence="5">
    <location>
        <begin position="369"/>
        <end position="388"/>
    </location>
</feature>
<dbReference type="InterPro" id="IPR011701">
    <property type="entry name" value="MFS"/>
</dbReference>
<dbReference type="SUPFAM" id="SSF103473">
    <property type="entry name" value="MFS general substrate transporter"/>
    <property type="match status" value="1"/>
</dbReference>
<dbReference type="Pfam" id="PF07690">
    <property type="entry name" value="MFS_1"/>
    <property type="match status" value="1"/>
</dbReference>
<sequence>MELKDIEVEQHERIDMPELTALQKEYLLKRHGTLELDPMPSQDPADPLNWPRWKTNVNLTLVSFHALMIGFMTGGIIPAFQTMATDLGVSLNTTSYTVSIQILLLGLAPLFWAPLAERYGRRPVWLVSTLLSMVANIGCARSTSYGTLMVARVFQSIFNAPAGALGTAVVAELFFARERGFKIGIWTLMVTLGNPAGPLVMGFVATRVGWRWIFWIFSATNGVQFLGYLFFSPETKYVRRTSYNGDVAASKHTFRQKYLSFEKIPDSMPLKVSQFFVPLRLLGRLSVSISTLAHSVIFGFCSVLICVEIPALLGVKFGLNAEQIGLNFIANVIGGVIGEQLSGPFSDYIRNRRLRKNPHHQTPVPESRLWFSHPAYILCIVGFVVFLVTLDNATQNQWTVAPAIGLAICAAGNQMQTTSLFTYAVDRNLADSGGVGVSIILVRQIWSFIGPFWFPYMFDSIGLRGSAALCSALMVMFAMLPTALQQFYFGPRKYNMGNGN</sequence>
<proteinExistence type="predicted"/>
<dbReference type="OrthoDB" id="4110464at2759"/>
<dbReference type="EMBL" id="CP055903">
    <property type="protein sequence ID" value="QKX64095.1"/>
    <property type="molecule type" value="Genomic_DNA"/>
</dbReference>
<feature type="transmembrane region" description="Helical" evidence="5">
    <location>
        <begin position="435"/>
        <end position="454"/>
    </location>
</feature>
<evidence type="ECO:0000313" key="8">
    <source>
        <dbReference type="Proteomes" id="UP000509510"/>
    </source>
</evidence>
<evidence type="ECO:0000256" key="5">
    <source>
        <dbReference type="SAM" id="Phobius"/>
    </source>
</evidence>
<feature type="transmembrane region" description="Helical" evidence="5">
    <location>
        <begin position="156"/>
        <end position="176"/>
    </location>
</feature>
<evidence type="ECO:0000256" key="4">
    <source>
        <dbReference type="ARBA" id="ARBA00023136"/>
    </source>
</evidence>
<feature type="transmembrane region" description="Helical" evidence="5">
    <location>
        <begin position="289"/>
        <end position="312"/>
    </location>
</feature>
<dbReference type="PANTHER" id="PTHR23502:SF2">
    <property type="entry name" value="TRANSPORTER, PUTATIVE (AFU_ORTHOLOGUE AFUA_2G08910)-RELATED"/>
    <property type="match status" value="1"/>
</dbReference>
<dbReference type="RefSeq" id="XP_035350269.1">
    <property type="nucleotide sequence ID" value="XM_035494376.1"/>
</dbReference>
<keyword evidence="8" id="KW-1185">Reference proteome</keyword>
<dbReference type="PANTHER" id="PTHR23502">
    <property type="entry name" value="MAJOR FACILITATOR SUPERFAMILY"/>
    <property type="match status" value="1"/>
</dbReference>
<feature type="domain" description="Major facilitator superfamily (MFS) profile" evidence="6">
    <location>
        <begin position="58"/>
        <end position="483"/>
    </location>
</feature>
<evidence type="ECO:0000256" key="3">
    <source>
        <dbReference type="ARBA" id="ARBA00022989"/>
    </source>
</evidence>
<dbReference type="Proteomes" id="UP000509510">
    <property type="component" value="Chromosome VI"/>
</dbReference>
<dbReference type="InterPro" id="IPR020846">
    <property type="entry name" value="MFS_dom"/>
</dbReference>
<evidence type="ECO:0000259" key="6">
    <source>
        <dbReference type="PROSITE" id="PS50850"/>
    </source>
</evidence>
<feature type="transmembrane region" description="Helical" evidence="5">
    <location>
        <begin position="124"/>
        <end position="144"/>
    </location>
</feature>
<dbReference type="AlphaFoldDB" id="A0A7H8REY9"/>
<feature type="transmembrane region" description="Helical" evidence="5">
    <location>
        <begin position="324"/>
        <end position="349"/>
    </location>
</feature>
<reference evidence="8" key="1">
    <citation type="submission" date="2020-06" db="EMBL/GenBank/DDBJ databases">
        <title>A chromosome-scale genome assembly of Talaromyces rugulosus W13939.</title>
        <authorList>
            <person name="Wang B."/>
            <person name="Guo L."/>
            <person name="Ye K."/>
            <person name="Wang L."/>
        </authorList>
    </citation>
    <scope>NUCLEOTIDE SEQUENCE [LARGE SCALE GENOMIC DNA]</scope>
    <source>
        <strain evidence="8">W13939</strain>
    </source>
</reference>
<dbReference type="InterPro" id="IPR036259">
    <property type="entry name" value="MFS_trans_sf"/>
</dbReference>
<keyword evidence="3 5" id="KW-1133">Transmembrane helix</keyword>
<feature type="transmembrane region" description="Helical" evidence="5">
    <location>
        <begin position="59"/>
        <end position="81"/>
    </location>
</feature>
<dbReference type="KEGG" id="trg:TRUGW13939_11268"/>
<dbReference type="GeneID" id="55998746"/>
<feature type="transmembrane region" description="Helical" evidence="5">
    <location>
        <begin position="212"/>
        <end position="231"/>
    </location>
</feature>
<dbReference type="PROSITE" id="PS50850">
    <property type="entry name" value="MFS"/>
    <property type="match status" value="1"/>
</dbReference>
<name>A0A7H8REY9_TALRU</name>
<gene>
    <name evidence="7" type="ORF">TRUGW13939_11268</name>
</gene>
<protein>
    <recommendedName>
        <fullName evidence="6">Major facilitator superfamily (MFS) profile domain-containing protein</fullName>
    </recommendedName>
</protein>
<comment type="subcellular location">
    <subcellularLocation>
        <location evidence="1">Membrane</location>
        <topology evidence="1">Multi-pass membrane protein</topology>
    </subcellularLocation>
</comment>
<dbReference type="GO" id="GO:0022857">
    <property type="term" value="F:transmembrane transporter activity"/>
    <property type="evidence" value="ECO:0007669"/>
    <property type="project" value="InterPro"/>
</dbReference>
<dbReference type="Gene3D" id="1.20.1250.20">
    <property type="entry name" value="MFS general substrate transporter like domains"/>
    <property type="match status" value="1"/>
</dbReference>
<feature type="transmembrane region" description="Helical" evidence="5">
    <location>
        <begin position="466"/>
        <end position="484"/>
    </location>
</feature>
<feature type="transmembrane region" description="Helical" evidence="5">
    <location>
        <begin position="183"/>
        <end position="206"/>
    </location>
</feature>
<accession>A0A7H8REY9</accession>
<evidence type="ECO:0000313" key="7">
    <source>
        <dbReference type="EMBL" id="QKX64095.1"/>
    </source>
</evidence>
<keyword evidence="2 5" id="KW-0812">Transmembrane</keyword>
<evidence type="ECO:0000256" key="1">
    <source>
        <dbReference type="ARBA" id="ARBA00004141"/>
    </source>
</evidence>
<evidence type="ECO:0000256" key="2">
    <source>
        <dbReference type="ARBA" id="ARBA00022692"/>
    </source>
</evidence>
<keyword evidence="4 5" id="KW-0472">Membrane</keyword>
<dbReference type="GO" id="GO:0005886">
    <property type="term" value="C:plasma membrane"/>
    <property type="evidence" value="ECO:0007669"/>
    <property type="project" value="TreeGrafter"/>
</dbReference>
<feature type="transmembrane region" description="Helical" evidence="5">
    <location>
        <begin position="93"/>
        <end position="112"/>
    </location>
</feature>
<organism evidence="7 8">
    <name type="scientific">Talaromyces rugulosus</name>
    <name type="common">Penicillium rugulosum</name>
    <dbReference type="NCBI Taxonomy" id="121627"/>
    <lineage>
        <taxon>Eukaryota</taxon>
        <taxon>Fungi</taxon>
        <taxon>Dikarya</taxon>
        <taxon>Ascomycota</taxon>
        <taxon>Pezizomycotina</taxon>
        <taxon>Eurotiomycetes</taxon>
        <taxon>Eurotiomycetidae</taxon>
        <taxon>Eurotiales</taxon>
        <taxon>Trichocomaceae</taxon>
        <taxon>Talaromyces</taxon>
        <taxon>Talaromyces sect. Islandici</taxon>
    </lineage>
</organism>